<dbReference type="PANTHER" id="PTHR43155:SF2">
    <property type="entry name" value="CYCLIC DI-GMP PHOSPHODIESTERASE PA4108"/>
    <property type="match status" value="1"/>
</dbReference>
<dbReference type="PROSITE" id="PS51832">
    <property type="entry name" value="HD_GYP"/>
    <property type="match status" value="1"/>
</dbReference>
<dbReference type="PANTHER" id="PTHR43155">
    <property type="entry name" value="CYCLIC DI-GMP PHOSPHODIESTERASE PA4108-RELATED"/>
    <property type="match status" value="1"/>
</dbReference>
<dbReference type="STRING" id="866895.HBHAL_1009"/>
<evidence type="ECO:0000313" key="3">
    <source>
        <dbReference type="Proteomes" id="UP000007397"/>
    </source>
</evidence>
<dbReference type="InterPro" id="IPR037522">
    <property type="entry name" value="HD_GYP_dom"/>
</dbReference>
<dbReference type="AlphaFoldDB" id="I0JGX8"/>
<protein>
    <submittedName>
        <fullName evidence="2">Probable metal dependent phosphohydrolase</fullName>
    </submittedName>
</protein>
<dbReference type="Proteomes" id="UP000007397">
    <property type="component" value="Chromosome"/>
</dbReference>
<proteinExistence type="predicted"/>
<name>I0JGX8_HALH3</name>
<dbReference type="SUPFAM" id="SSF109604">
    <property type="entry name" value="HD-domain/PDEase-like"/>
    <property type="match status" value="1"/>
</dbReference>
<dbReference type="InterPro" id="IPR003607">
    <property type="entry name" value="HD/PDEase_dom"/>
</dbReference>
<sequence>MRLHPSQLVTGCLITKDVMGRTKNPIIPKNTLVHPIHIQVLKKFLIESVEVANKLSDGSPFVPEQPVDDEPIETQPSGCNESSENVTFHDQYVHAVESYKKWFSEWRAGGSLNIKAIREEMVPLLESAVQEKRVIFRLHHYSSSWDYLYHHSVAMSVLASYLAYKMDYEYGEWSQIGLAGLLSDAGMAKVDQRVIDKEAPLTEREFEQIKHHPAHSYRLVENIQELSRPAKLAILQHHERLDGTGYPLGLNHTKLHPYSQLVAVSDMYHAMTSERVYRQKHSPFKVLENVLKEQFGRYDHTIIQVLVKEMTNYSTGTNIRLSNNRRAEIVFVDQTHPTRPMIRLEDDGEIYHLKEHMHLHIEEILG</sequence>
<dbReference type="KEGG" id="hhd:HBHAL_1009"/>
<dbReference type="EMBL" id="HE717023">
    <property type="protein sequence ID" value="CCG43396.1"/>
    <property type="molecule type" value="Genomic_DNA"/>
</dbReference>
<accession>I0JGX8</accession>
<dbReference type="PATRIC" id="fig|866895.3.peg.9"/>
<dbReference type="HOGENOM" id="CLU_000445_92_1_9"/>
<feature type="domain" description="HD-GYP" evidence="1">
    <location>
        <begin position="122"/>
        <end position="322"/>
    </location>
</feature>
<gene>
    <name evidence="2" type="ordered locus">HBHAL_1009</name>
</gene>
<dbReference type="RefSeq" id="WP_014641306.1">
    <property type="nucleotide sequence ID" value="NC_017668.1"/>
</dbReference>
<organism evidence="2 3">
    <name type="scientific">Halobacillus halophilus (strain ATCC 35676 / DSM 2266 / JCM 20832 / KCTC 3685 / LMG 17431 / NBRC 102448 / NCIMB 2269)</name>
    <name type="common">Sporosarcina halophila</name>
    <dbReference type="NCBI Taxonomy" id="866895"/>
    <lineage>
        <taxon>Bacteria</taxon>
        <taxon>Bacillati</taxon>
        <taxon>Bacillota</taxon>
        <taxon>Bacilli</taxon>
        <taxon>Bacillales</taxon>
        <taxon>Bacillaceae</taxon>
        <taxon>Halobacillus</taxon>
    </lineage>
</organism>
<evidence type="ECO:0000259" key="1">
    <source>
        <dbReference type="PROSITE" id="PS51832"/>
    </source>
</evidence>
<dbReference type="eggNOG" id="COG2206">
    <property type="taxonomic scope" value="Bacteria"/>
</dbReference>
<reference evidence="2 3" key="1">
    <citation type="journal article" date="2013" name="Environ. Microbiol.">
        <title>Chloride and organic osmolytes: a hybrid strategy to cope with elevated salinities by the moderately halophilic, chloride-dependent bacterium Halobacillus halophilus.</title>
        <authorList>
            <person name="Saum S.H."/>
            <person name="Pfeiffer F."/>
            <person name="Palm P."/>
            <person name="Rampp M."/>
            <person name="Schuster S.C."/>
            <person name="Muller V."/>
            <person name="Oesterhelt D."/>
        </authorList>
    </citation>
    <scope>NUCLEOTIDE SEQUENCE [LARGE SCALE GENOMIC DNA]</scope>
    <source>
        <strain evidence="3">ATCC 35676 / DSM 2266 / JCM 20832 / KCTC 3685 / LMG 17431 / NBRC 102448 / NCIMB 2269</strain>
    </source>
</reference>
<dbReference type="CDD" id="cd00077">
    <property type="entry name" value="HDc"/>
    <property type="match status" value="1"/>
</dbReference>
<keyword evidence="3" id="KW-1185">Reference proteome</keyword>
<dbReference type="Pfam" id="PF13487">
    <property type="entry name" value="HD_5"/>
    <property type="match status" value="1"/>
</dbReference>
<evidence type="ECO:0000313" key="2">
    <source>
        <dbReference type="EMBL" id="CCG43396.1"/>
    </source>
</evidence>
<dbReference type="Gene3D" id="1.10.3210.10">
    <property type="entry name" value="Hypothetical protein af1432"/>
    <property type="match status" value="1"/>
</dbReference>